<evidence type="ECO:0000313" key="4">
    <source>
        <dbReference type="EMBL" id="HJG86835.1"/>
    </source>
</evidence>
<feature type="domain" description="ABC transporter" evidence="3">
    <location>
        <begin position="1"/>
        <end position="233"/>
    </location>
</feature>
<comment type="caution">
    <text evidence="4">The sequence shown here is derived from an EMBL/GenBank/DDBJ whole genome shotgun (WGS) entry which is preliminary data.</text>
</comment>
<reference evidence="4" key="1">
    <citation type="journal article" date="2021" name="PeerJ">
        <title>Extensive microbial diversity within the chicken gut microbiome revealed by metagenomics and culture.</title>
        <authorList>
            <person name="Gilroy R."/>
            <person name="Ravi A."/>
            <person name="Getino M."/>
            <person name="Pursley I."/>
            <person name="Horton D.L."/>
            <person name="Alikhan N.F."/>
            <person name="Baker D."/>
            <person name="Gharbi K."/>
            <person name="Hall N."/>
            <person name="Watson M."/>
            <person name="Adriaenssens E.M."/>
            <person name="Foster-Nyarko E."/>
            <person name="Jarju S."/>
            <person name="Secka A."/>
            <person name="Antonio M."/>
            <person name="Oren A."/>
            <person name="Chaudhuri R.R."/>
            <person name="La Ragione R."/>
            <person name="Hildebrand F."/>
            <person name="Pallen M.J."/>
        </authorList>
    </citation>
    <scope>NUCLEOTIDE SEQUENCE</scope>
    <source>
        <strain evidence="4">CHK179-5677</strain>
    </source>
</reference>
<accession>A0A921MM70</accession>
<dbReference type="InterPro" id="IPR027417">
    <property type="entry name" value="P-loop_NTPase"/>
</dbReference>
<evidence type="ECO:0000313" key="5">
    <source>
        <dbReference type="Proteomes" id="UP000760668"/>
    </source>
</evidence>
<dbReference type="SMART" id="SM00382">
    <property type="entry name" value="AAA"/>
    <property type="match status" value="1"/>
</dbReference>
<dbReference type="GO" id="GO:0005524">
    <property type="term" value="F:ATP binding"/>
    <property type="evidence" value="ECO:0007669"/>
    <property type="project" value="UniProtKB-KW"/>
</dbReference>
<dbReference type="SUPFAM" id="SSF52540">
    <property type="entry name" value="P-loop containing nucleoside triphosphate hydrolases"/>
    <property type="match status" value="1"/>
</dbReference>
<keyword evidence="2 4" id="KW-0067">ATP-binding</keyword>
<dbReference type="InterPro" id="IPR003593">
    <property type="entry name" value="AAA+_ATPase"/>
</dbReference>
<dbReference type="InterPro" id="IPR003439">
    <property type="entry name" value="ABC_transporter-like_ATP-bd"/>
</dbReference>
<gene>
    <name evidence="4" type="ORF">K8V01_07435</name>
</gene>
<reference evidence="4" key="2">
    <citation type="submission" date="2021-09" db="EMBL/GenBank/DDBJ databases">
        <authorList>
            <person name="Gilroy R."/>
        </authorList>
    </citation>
    <scope>NUCLEOTIDE SEQUENCE</scope>
    <source>
        <strain evidence="4">CHK179-5677</strain>
    </source>
</reference>
<keyword evidence="1" id="KW-0547">Nucleotide-binding</keyword>
<dbReference type="RefSeq" id="WP_295369973.1">
    <property type="nucleotide sequence ID" value="NZ_DYUC01000072.1"/>
</dbReference>
<dbReference type="AlphaFoldDB" id="A0A921MM70"/>
<evidence type="ECO:0000256" key="2">
    <source>
        <dbReference type="ARBA" id="ARBA00022840"/>
    </source>
</evidence>
<proteinExistence type="predicted"/>
<dbReference type="Gene3D" id="3.40.50.300">
    <property type="entry name" value="P-loop containing nucleotide triphosphate hydrolases"/>
    <property type="match status" value="1"/>
</dbReference>
<evidence type="ECO:0000256" key="1">
    <source>
        <dbReference type="ARBA" id="ARBA00022741"/>
    </source>
</evidence>
<protein>
    <submittedName>
        <fullName evidence="4">ATP-binding cassette domain-containing protein</fullName>
    </submittedName>
</protein>
<dbReference type="PANTHER" id="PTHR43514:SF1">
    <property type="entry name" value="SULFATE_THIOSULFATE IMPORT ATP-BINDING PROTEIN CYSA"/>
    <property type="match status" value="1"/>
</dbReference>
<dbReference type="Proteomes" id="UP000760668">
    <property type="component" value="Unassembled WGS sequence"/>
</dbReference>
<dbReference type="EMBL" id="DYUC01000072">
    <property type="protein sequence ID" value="HJG86835.1"/>
    <property type="molecule type" value="Genomic_DNA"/>
</dbReference>
<dbReference type="Pfam" id="PF00005">
    <property type="entry name" value="ABC_tran"/>
    <property type="match status" value="1"/>
</dbReference>
<dbReference type="InterPro" id="IPR050334">
    <property type="entry name" value="Molybdenum_import_ModC"/>
</dbReference>
<sequence>MMSLVVDIRKNYGKFQLDVSFETGSGHVTGLLGASGCGKSVTLKCIAGIETPDEGRIILDGRVLFDREKGINLSPQRRHVGYLFQNYALFPNMTVKQNITVGVRDRKAREETAERLIQAFGLAGNEHKYPRQLSGGQQQRTALARILASEPEALLLDEPFSALDSYLKWQVEGELADLLESFAGPVLFVTHSRDEVRRICHQACVLDRGRSQAVLPVDELFRAPRTLSACLLSGCKNVSRARPAEGGKTEALDWGVTLDPGRPLPEGLTHVGIRAHFVRPADGPGPNRLPCIPGRAVEEMFSTAVNLSTPGGDKGFSRLRLELSREEWAALKGREQLWVELPPESLLLLSGG</sequence>
<dbReference type="PANTHER" id="PTHR43514">
    <property type="entry name" value="ABC TRANSPORTER I FAMILY MEMBER 10"/>
    <property type="match status" value="1"/>
</dbReference>
<name>A0A921MM70_9FIRM</name>
<organism evidence="4 5">
    <name type="scientific">Pseudoflavonifractor capillosus</name>
    <dbReference type="NCBI Taxonomy" id="106588"/>
    <lineage>
        <taxon>Bacteria</taxon>
        <taxon>Bacillati</taxon>
        <taxon>Bacillota</taxon>
        <taxon>Clostridia</taxon>
        <taxon>Eubacteriales</taxon>
        <taxon>Oscillospiraceae</taxon>
        <taxon>Pseudoflavonifractor</taxon>
    </lineage>
</organism>
<dbReference type="PROSITE" id="PS50893">
    <property type="entry name" value="ABC_TRANSPORTER_2"/>
    <property type="match status" value="1"/>
</dbReference>
<evidence type="ECO:0000259" key="3">
    <source>
        <dbReference type="PROSITE" id="PS50893"/>
    </source>
</evidence>
<dbReference type="GO" id="GO:0016887">
    <property type="term" value="F:ATP hydrolysis activity"/>
    <property type="evidence" value="ECO:0007669"/>
    <property type="project" value="InterPro"/>
</dbReference>